<feature type="transmembrane region" description="Helical" evidence="8">
    <location>
        <begin position="143"/>
        <end position="164"/>
    </location>
</feature>
<evidence type="ECO:0000313" key="9">
    <source>
        <dbReference type="EMBL" id="HIU42594.1"/>
    </source>
</evidence>
<evidence type="ECO:0000256" key="5">
    <source>
        <dbReference type="ARBA" id="ARBA00022692"/>
    </source>
</evidence>
<sequence>MEQILERIHSLLWGPALLAVLLGLGLYFGAKTGWFQLHLLRILKQTLFYRPKKGESEDGISSRRAASAALAGTVGTGNIIGVSAALMTGGAGAVFWMWVSALLGMGIKYGEILLAVYFKKKSPEHTGGGPMYYMEQGLHCKPLAVWFSLAAIGAALTGGCFTQVNAVCSVLGEENTWRSLAAGGVIALLAGLCIFGGIRRISRVTAVLVPVFSIVFLGAGLVVIFCCIPQLPAVFATIFQQAFSLESVSGGLLGTGLAVSLRLGMARGIFSNEAGVGSSPMVYASGKESDPVRQGLWGVLEVFLDTIVICTVTALVILLTVGISPAQTPMELVNLAFSSVLGEWARPVLGVSIFLFAFAALLSWCFYGEQGIRYLGKGKTSVTVYRCCFVLFCFLGALYPSQSVWLLGDCCNGLMLLPNVIALLLLRKKVIEVTKTSSLYTVLRTTRIVKRPRIGQNYQKSKKSL</sequence>
<keyword evidence="6 8" id="KW-1133">Transmembrane helix</keyword>
<evidence type="ECO:0000256" key="7">
    <source>
        <dbReference type="ARBA" id="ARBA00023136"/>
    </source>
</evidence>
<feature type="transmembrane region" description="Helical" evidence="8">
    <location>
        <begin position="12"/>
        <end position="30"/>
    </location>
</feature>
<dbReference type="NCBIfam" id="TIGR00835">
    <property type="entry name" value="agcS"/>
    <property type="match status" value="1"/>
</dbReference>
<dbReference type="Pfam" id="PF01235">
    <property type="entry name" value="Na_Ala_symp"/>
    <property type="match status" value="1"/>
</dbReference>
<feature type="transmembrane region" description="Helical" evidence="8">
    <location>
        <begin position="344"/>
        <end position="368"/>
    </location>
</feature>
<dbReference type="GO" id="GO:0005886">
    <property type="term" value="C:plasma membrane"/>
    <property type="evidence" value="ECO:0007669"/>
    <property type="project" value="UniProtKB-SubCell"/>
</dbReference>
<dbReference type="InterPro" id="IPR001463">
    <property type="entry name" value="Na/Ala_symport"/>
</dbReference>
<comment type="similarity">
    <text evidence="2 8">Belongs to the alanine or glycine:cation symporter (AGCS) (TC 2.A.25) family.</text>
</comment>
<feature type="transmembrane region" description="Helical" evidence="8">
    <location>
        <begin position="207"/>
        <end position="231"/>
    </location>
</feature>
<feature type="transmembrane region" description="Helical" evidence="8">
    <location>
        <begin position="243"/>
        <end position="261"/>
    </location>
</feature>
<evidence type="ECO:0000256" key="8">
    <source>
        <dbReference type="RuleBase" id="RU363064"/>
    </source>
</evidence>
<protein>
    <submittedName>
        <fullName evidence="9">Alanine:cation symporter family protein</fullName>
    </submittedName>
</protein>
<evidence type="ECO:0000313" key="10">
    <source>
        <dbReference type="Proteomes" id="UP000824082"/>
    </source>
</evidence>
<feature type="transmembrane region" description="Helical" evidence="8">
    <location>
        <begin position="380"/>
        <end position="399"/>
    </location>
</feature>
<evidence type="ECO:0000256" key="1">
    <source>
        <dbReference type="ARBA" id="ARBA00004651"/>
    </source>
</evidence>
<dbReference type="PRINTS" id="PR00175">
    <property type="entry name" value="NAALASMPORT"/>
</dbReference>
<dbReference type="PROSITE" id="PS00873">
    <property type="entry name" value="NA_ALANINE_SYMP"/>
    <property type="match status" value="1"/>
</dbReference>
<dbReference type="Proteomes" id="UP000824082">
    <property type="component" value="Unassembled WGS sequence"/>
</dbReference>
<reference evidence="9" key="2">
    <citation type="journal article" date="2021" name="PeerJ">
        <title>Extensive microbial diversity within the chicken gut microbiome revealed by metagenomics and culture.</title>
        <authorList>
            <person name="Gilroy R."/>
            <person name="Ravi A."/>
            <person name="Getino M."/>
            <person name="Pursley I."/>
            <person name="Horton D.L."/>
            <person name="Alikhan N.F."/>
            <person name="Baker D."/>
            <person name="Gharbi K."/>
            <person name="Hall N."/>
            <person name="Watson M."/>
            <person name="Adriaenssens E.M."/>
            <person name="Foster-Nyarko E."/>
            <person name="Jarju S."/>
            <person name="Secka A."/>
            <person name="Antonio M."/>
            <person name="Oren A."/>
            <person name="Chaudhuri R.R."/>
            <person name="La Ragione R."/>
            <person name="Hildebrand F."/>
            <person name="Pallen M.J."/>
        </authorList>
    </citation>
    <scope>NUCLEOTIDE SEQUENCE</scope>
    <source>
        <strain evidence="9">4509</strain>
    </source>
</reference>
<evidence type="ECO:0000256" key="4">
    <source>
        <dbReference type="ARBA" id="ARBA00022475"/>
    </source>
</evidence>
<dbReference type="EMBL" id="DVMX01000163">
    <property type="protein sequence ID" value="HIU42594.1"/>
    <property type="molecule type" value="Genomic_DNA"/>
</dbReference>
<comment type="subcellular location">
    <subcellularLocation>
        <location evidence="1 8">Cell membrane</location>
        <topology evidence="1 8">Multi-pass membrane protein</topology>
    </subcellularLocation>
</comment>
<keyword evidence="8" id="KW-0769">Symport</keyword>
<feature type="transmembrane region" description="Helical" evidence="8">
    <location>
        <begin position="176"/>
        <end position="195"/>
    </location>
</feature>
<keyword evidence="5 8" id="KW-0812">Transmembrane</keyword>
<evidence type="ECO:0000256" key="2">
    <source>
        <dbReference type="ARBA" id="ARBA00009261"/>
    </source>
</evidence>
<feature type="transmembrane region" description="Helical" evidence="8">
    <location>
        <begin position="95"/>
        <end position="118"/>
    </location>
</feature>
<dbReference type="PANTHER" id="PTHR30330">
    <property type="entry name" value="AGSS FAMILY TRANSPORTER, SODIUM-ALANINE"/>
    <property type="match status" value="1"/>
</dbReference>
<keyword evidence="4 8" id="KW-1003">Cell membrane</keyword>
<dbReference type="Gene3D" id="1.20.1740.10">
    <property type="entry name" value="Amino acid/polyamine transporter I"/>
    <property type="match status" value="1"/>
</dbReference>
<gene>
    <name evidence="9" type="ORF">IAD19_08615</name>
</gene>
<evidence type="ECO:0000256" key="6">
    <source>
        <dbReference type="ARBA" id="ARBA00022989"/>
    </source>
</evidence>
<evidence type="ECO:0000256" key="3">
    <source>
        <dbReference type="ARBA" id="ARBA00022448"/>
    </source>
</evidence>
<comment type="caution">
    <text evidence="9">The sequence shown here is derived from an EMBL/GenBank/DDBJ whole genome shotgun (WGS) entry which is preliminary data.</text>
</comment>
<dbReference type="GO" id="GO:0005283">
    <property type="term" value="F:amino acid:sodium symporter activity"/>
    <property type="evidence" value="ECO:0007669"/>
    <property type="project" value="InterPro"/>
</dbReference>
<feature type="transmembrane region" description="Helical" evidence="8">
    <location>
        <begin position="405"/>
        <end position="426"/>
    </location>
</feature>
<keyword evidence="7 8" id="KW-0472">Membrane</keyword>
<feature type="transmembrane region" description="Helical" evidence="8">
    <location>
        <begin position="302"/>
        <end position="324"/>
    </location>
</feature>
<proteinExistence type="inferred from homology"/>
<accession>A0A9D1LK04</accession>
<reference evidence="9" key="1">
    <citation type="submission" date="2020-10" db="EMBL/GenBank/DDBJ databases">
        <authorList>
            <person name="Gilroy R."/>
        </authorList>
    </citation>
    <scope>NUCLEOTIDE SEQUENCE</scope>
    <source>
        <strain evidence="9">4509</strain>
    </source>
</reference>
<keyword evidence="3 8" id="KW-0813">Transport</keyword>
<dbReference type="AlphaFoldDB" id="A0A9D1LK04"/>
<name>A0A9D1LK04_9FIRM</name>
<dbReference type="PANTHER" id="PTHR30330:SF3">
    <property type="entry name" value="TRANSCRIPTIONAL REGULATOR, LRP FAMILY"/>
    <property type="match status" value="1"/>
</dbReference>
<organism evidence="9 10">
    <name type="scientific">Candidatus Egerieicola faecale</name>
    <dbReference type="NCBI Taxonomy" id="2840774"/>
    <lineage>
        <taxon>Bacteria</taxon>
        <taxon>Bacillati</taxon>
        <taxon>Bacillota</taxon>
        <taxon>Clostridia</taxon>
        <taxon>Eubacteriales</taxon>
        <taxon>Oscillospiraceae</taxon>
        <taxon>Oscillospiraceae incertae sedis</taxon>
        <taxon>Candidatus Egerieicola</taxon>
    </lineage>
</organism>